<dbReference type="Gene3D" id="3.40.710.10">
    <property type="entry name" value="DD-peptidase/beta-lactamase superfamily"/>
    <property type="match status" value="1"/>
</dbReference>
<evidence type="ECO:0000256" key="3">
    <source>
        <dbReference type="ARBA" id="ARBA00022801"/>
    </source>
</evidence>
<keyword evidence="4" id="KW-0133">Cell shape</keyword>
<reference evidence="13 14" key="1">
    <citation type="submission" date="2018-10" db="EMBL/GenBank/DDBJ databases">
        <title>An updated phylogeny of the Alphaproteobacteria reveals that the parasitic Rickettsiales and Holosporales have independent origins.</title>
        <authorList>
            <person name="Munoz-Gomez S.A."/>
            <person name="Hess S."/>
            <person name="Burger G."/>
            <person name="Lang B.F."/>
            <person name="Susko E."/>
            <person name="Slamovits C.H."/>
            <person name="Roger A.J."/>
        </authorList>
    </citation>
    <scope>NUCLEOTIDE SEQUENCE [LARGE SCALE GENOMIC DNA]</scope>
    <source>
        <strain evidence="13">HOLO01</strain>
    </source>
</reference>
<gene>
    <name evidence="13" type="ORF">EQU50_02630</name>
</gene>
<accession>A0A4Q7DJJ2</accession>
<evidence type="ECO:0000313" key="13">
    <source>
        <dbReference type="EMBL" id="RZI46498.1"/>
    </source>
</evidence>
<evidence type="ECO:0000259" key="12">
    <source>
        <dbReference type="Pfam" id="PF00768"/>
    </source>
</evidence>
<feature type="active site" evidence="7">
    <location>
        <position position="115"/>
    </location>
</feature>
<evidence type="ECO:0000256" key="9">
    <source>
        <dbReference type="RuleBase" id="RU004016"/>
    </source>
</evidence>
<evidence type="ECO:0000256" key="10">
    <source>
        <dbReference type="SAM" id="MobiDB-lite"/>
    </source>
</evidence>
<evidence type="ECO:0000256" key="6">
    <source>
        <dbReference type="ARBA" id="ARBA00023316"/>
    </source>
</evidence>
<dbReference type="GO" id="GO:0006508">
    <property type="term" value="P:proteolysis"/>
    <property type="evidence" value="ECO:0007669"/>
    <property type="project" value="InterPro"/>
</dbReference>
<evidence type="ECO:0000256" key="7">
    <source>
        <dbReference type="PIRSR" id="PIRSR618044-1"/>
    </source>
</evidence>
<evidence type="ECO:0000256" key="1">
    <source>
        <dbReference type="ARBA" id="ARBA00007164"/>
    </source>
</evidence>
<comment type="similarity">
    <text evidence="1 9">Belongs to the peptidase S11 family.</text>
</comment>
<keyword evidence="13" id="KW-0645">Protease</keyword>
<dbReference type="InterPro" id="IPR001967">
    <property type="entry name" value="Peptidase_S11_N"/>
</dbReference>
<feature type="domain" description="Peptidase S11 D-alanyl-D-alanine carboxypeptidase A N-terminal" evidence="12">
    <location>
        <begin position="30"/>
        <end position="252"/>
    </location>
</feature>
<evidence type="ECO:0000256" key="11">
    <source>
        <dbReference type="SAM" id="SignalP"/>
    </source>
</evidence>
<feature type="binding site" evidence="8">
    <location>
        <position position="217"/>
    </location>
    <ligand>
        <name>substrate</name>
    </ligand>
</feature>
<dbReference type="SUPFAM" id="SSF56601">
    <property type="entry name" value="beta-lactamase/transpeptidase-like"/>
    <property type="match status" value="1"/>
</dbReference>
<dbReference type="GO" id="GO:0009002">
    <property type="term" value="F:serine-type D-Ala-D-Ala carboxypeptidase activity"/>
    <property type="evidence" value="ECO:0007669"/>
    <property type="project" value="InterPro"/>
</dbReference>
<dbReference type="OrthoDB" id="5291989at2"/>
<keyword evidence="14" id="KW-1185">Reference proteome</keyword>
<feature type="chain" id="PRO_5020308901" evidence="11">
    <location>
        <begin position="25"/>
        <end position="411"/>
    </location>
</feature>
<dbReference type="GO" id="GO:0009252">
    <property type="term" value="P:peptidoglycan biosynthetic process"/>
    <property type="evidence" value="ECO:0007669"/>
    <property type="project" value="UniProtKB-KW"/>
</dbReference>
<sequence>MSCFLRVSCLLVAVGLSWGEAAVAGDKRYAAIVIDDATGKILHSENAHARRHPASLTKKMTLYLLFEALKAKKITLNTRFSTSHLATRQIPCKLGLQVGHTISVEEIIKGMVTKSANDAAVVFAEGLAGSLANFVALMNKKAKKLGMSSTRFYNASGVPDARQITTAMDMAILARALHHDFPEYYHYFRTKHFHYKGTSHRNHNQMLGSFQGLDGIKTGFVNASGFNISTSALRYDQQRRPRRLFAVVMGGQSWRSRDKRTAQLLEEGFYKVGAYDAEGGNSVAPELPDSNELQNVSYDHTQKQELEKSVSEEPEAFPQYDSNDAKLLETSLKTSTEKKSAPSSLPDIIVREPAAAPKKVRRKARVMSVAATVVDGQQRALPPGWVVPKAPSSDQKTSPRPHSPFRLKKNR</sequence>
<comment type="caution">
    <text evidence="13">The sequence shown here is derived from an EMBL/GenBank/DDBJ whole genome shotgun (WGS) entry which is preliminary data.</text>
</comment>
<feature type="signal peptide" evidence="11">
    <location>
        <begin position="1"/>
        <end position="24"/>
    </location>
</feature>
<evidence type="ECO:0000256" key="5">
    <source>
        <dbReference type="ARBA" id="ARBA00022984"/>
    </source>
</evidence>
<feature type="active site" description="Acyl-ester intermediate" evidence="7">
    <location>
        <position position="55"/>
    </location>
</feature>
<keyword evidence="13" id="KW-0121">Carboxypeptidase</keyword>
<dbReference type="InterPro" id="IPR012338">
    <property type="entry name" value="Beta-lactam/transpept-like"/>
</dbReference>
<dbReference type="InterPro" id="IPR018044">
    <property type="entry name" value="Peptidase_S11"/>
</dbReference>
<name>A0A4Q7DJJ2_9PROT</name>
<dbReference type="Proteomes" id="UP000293550">
    <property type="component" value="Unassembled WGS sequence"/>
</dbReference>
<keyword evidence="6" id="KW-0961">Cell wall biogenesis/degradation</keyword>
<dbReference type="GO" id="GO:0008360">
    <property type="term" value="P:regulation of cell shape"/>
    <property type="evidence" value="ECO:0007669"/>
    <property type="project" value="UniProtKB-KW"/>
</dbReference>
<dbReference type="PANTHER" id="PTHR21581:SF6">
    <property type="entry name" value="TRAFFICKING PROTEIN PARTICLE COMPLEX SUBUNIT 12"/>
    <property type="match status" value="1"/>
</dbReference>
<dbReference type="RefSeq" id="WP_130153600.1">
    <property type="nucleotide sequence ID" value="NZ_SCFB01000004.1"/>
</dbReference>
<dbReference type="EMBL" id="SCFB01000004">
    <property type="protein sequence ID" value="RZI46498.1"/>
    <property type="molecule type" value="Genomic_DNA"/>
</dbReference>
<feature type="active site" description="Proton acceptor" evidence="7">
    <location>
        <position position="58"/>
    </location>
</feature>
<dbReference type="AlphaFoldDB" id="A0A4Q7DJJ2"/>
<evidence type="ECO:0000256" key="8">
    <source>
        <dbReference type="PIRSR" id="PIRSR618044-2"/>
    </source>
</evidence>
<evidence type="ECO:0000256" key="4">
    <source>
        <dbReference type="ARBA" id="ARBA00022960"/>
    </source>
</evidence>
<protein>
    <submittedName>
        <fullName evidence="13">D-alanyl-D-alanine carboxypeptidase</fullName>
    </submittedName>
</protein>
<feature type="region of interest" description="Disordered" evidence="10">
    <location>
        <begin position="377"/>
        <end position="411"/>
    </location>
</feature>
<dbReference type="PRINTS" id="PR00725">
    <property type="entry name" value="DADACBPTASE1"/>
</dbReference>
<keyword evidence="5" id="KW-0573">Peptidoglycan synthesis</keyword>
<proteinExistence type="inferred from homology"/>
<keyword evidence="2 11" id="KW-0732">Signal</keyword>
<dbReference type="PANTHER" id="PTHR21581">
    <property type="entry name" value="D-ALANYL-D-ALANINE CARBOXYPEPTIDASE"/>
    <property type="match status" value="1"/>
</dbReference>
<keyword evidence="3" id="KW-0378">Hydrolase</keyword>
<dbReference type="GO" id="GO:0071555">
    <property type="term" value="P:cell wall organization"/>
    <property type="evidence" value="ECO:0007669"/>
    <property type="project" value="UniProtKB-KW"/>
</dbReference>
<evidence type="ECO:0000313" key="14">
    <source>
        <dbReference type="Proteomes" id="UP000293550"/>
    </source>
</evidence>
<organism evidence="13 14">
    <name type="scientific">Candidatus Finniella inopinata</name>
    <dbReference type="NCBI Taxonomy" id="1696036"/>
    <lineage>
        <taxon>Bacteria</taxon>
        <taxon>Pseudomonadati</taxon>
        <taxon>Pseudomonadota</taxon>
        <taxon>Alphaproteobacteria</taxon>
        <taxon>Holosporales</taxon>
        <taxon>Candidatus Paracaedibacteraceae</taxon>
        <taxon>Candidatus Finniella</taxon>
    </lineage>
</organism>
<dbReference type="Pfam" id="PF00768">
    <property type="entry name" value="Peptidase_S11"/>
    <property type="match status" value="1"/>
</dbReference>
<evidence type="ECO:0000256" key="2">
    <source>
        <dbReference type="ARBA" id="ARBA00022729"/>
    </source>
</evidence>